<dbReference type="Proteomes" id="UP001230268">
    <property type="component" value="Unassembled WGS sequence"/>
</dbReference>
<dbReference type="EMBL" id="JAVEPI010000001">
    <property type="protein sequence ID" value="KAK1444164.1"/>
    <property type="molecule type" value="Genomic_DNA"/>
</dbReference>
<evidence type="ECO:0000256" key="1">
    <source>
        <dbReference type="ARBA" id="ARBA00022741"/>
    </source>
</evidence>
<dbReference type="AlphaFoldDB" id="A0AAD8UV66"/>
<keyword evidence="1" id="KW-0547">Nucleotide-binding</keyword>
<keyword evidence="7" id="KW-1185">Reference proteome</keyword>
<proteinExistence type="predicted"/>
<dbReference type="InterPro" id="IPR011709">
    <property type="entry name" value="DEAD-box_helicase_OB_fold"/>
</dbReference>
<dbReference type="PANTHER" id="PTHR18934">
    <property type="entry name" value="ATP-DEPENDENT RNA HELICASE"/>
    <property type="match status" value="1"/>
</dbReference>
<reference evidence="6" key="1">
    <citation type="submission" date="2023-08" db="EMBL/GenBank/DDBJ databases">
        <title>Draft sequence of the Babesia gibsoni genome.</title>
        <authorList>
            <person name="Yamagishi J.Y."/>
            <person name="Xuan X.X."/>
        </authorList>
    </citation>
    <scope>NUCLEOTIDE SEQUENCE</scope>
    <source>
        <strain evidence="6">Azabu</strain>
    </source>
</reference>
<feature type="domain" description="Helicase-associated" evidence="5">
    <location>
        <begin position="428"/>
        <end position="524"/>
    </location>
</feature>
<evidence type="ECO:0000259" key="5">
    <source>
        <dbReference type="SMART" id="SM00847"/>
    </source>
</evidence>
<dbReference type="InterPro" id="IPR007502">
    <property type="entry name" value="Helicase-assoc_dom"/>
</dbReference>
<dbReference type="Pfam" id="PF21010">
    <property type="entry name" value="HA2_C"/>
    <property type="match status" value="1"/>
</dbReference>
<dbReference type="Gene3D" id="3.40.50.300">
    <property type="entry name" value="P-loop containing nucleotide triphosphate hydrolases"/>
    <property type="match status" value="2"/>
</dbReference>
<evidence type="ECO:0000313" key="7">
    <source>
        <dbReference type="Proteomes" id="UP001230268"/>
    </source>
</evidence>
<sequence length="711" mass="80398">MASVLLGYRQDIITAVEGHNVVAVSGYPGLYMASHIPFFLYKAGFTEYGPCKKNPPRICVAQFRDSEVRANAEACSVLIGNRSKVTFFVGTHTSFDPSADVLYTTEDCLMRKVIADPLLSEYGVVILTGVENRMLSTDILMALLKRILIKRSRLRVVLCFEGGNVKEVLNFFKNIKVSSAEGIQDPLDHDELSKPSLGNLKKLGKVAHIHVSKQKALYNVHYLSSPSPNYLDTAVSTVWNIFKHETKGNVLVFVPSKVEMEMLYENLVESARSFREQGTGMVNVIPLGDEERTAHSRKKNPYASMNIYICYDMKDYKFKMDHITYVVDCGYSRRMISDYVNTGAVESTVNATRDEMRQRASVIAGSGKCYRLMTEAHFKDNTMVMEYTQSEIKTNDLTNALIFIRSLGVSNFTEFEFITQPPIPAIEHALTTLYLLGAIDREGEVVYPLGNIMAELPYTPALSCFLYKSTELGCSEEALTICAMLQVQDKVLKKTNLNSTYQSDKLRAAMLGFTACEGDLLSYFNVYQLSRYYRDEDKQWLNRHMVSEGGIMLAERMRARLVALLKKYQLPLTTCGENADILMEAIFKSFFLNVACKEHLIKTIITSRQLDVEVKVNTKVVDDEGNAILTNELQPYLLVPSIDTNKTRRLYINSGSFLANEQPDWVVFNESMDIDGELFMKNVTAIKPEFLQKYASHYYGALKVQSYLSDY</sequence>
<dbReference type="InterPro" id="IPR027417">
    <property type="entry name" value="P-loop_NTPase"/>
</dbReference>
<keyword evidence="3 6" id="KW-0347">Helicase</keyword>
<dbReference type="Pfam" id="PF04408">
    <property type="entry name" value="WHD_HA2"/>
    <property type="match status" value="1"/>
</dbReference>
<gene>
    <name evidence="6" type="ORF">BgAZ_100700</name>
</gene>
<evidence type="ECO:0000256" key="3">
    <source>
        <dbReference type="ARBA" id="ARBA00022806"/>
    </source>
</evidence>
<keyword evidence="2" id="KW-0378">Hydrolase</keyword>
<keyword evidence="4" id="KW-0067">ATP-binding</keyword>
<dbReference type="SUPFAM" id="SSF52540">
    <property type="entry name" value="P-loop containing nucleoside triphosphate hydrolases"/>
    <property type="match status" value="1"/>
</dbReference>
<comment type="caution">
    <text evidence="6">The sequence shown here is derived from an EMBL/GenBank/DDBJ whole genome shotgun (WGS) entry which is preliminary data.</text>
</comment>
<organism evidence="6 7">
    <name type="scientific">Babesia gibsoni</name>
    <dbReference type="NCBI Taxonomy" id="33632"/>
    <lineage>
        <taxon>Eukaryota</taxon>
        <taxon>Sar</taxon>
        <taxon>Alveolata</taxon>
        <taxon>Apicomplexa</taxon>
        <taxon>Aconoidasida</taxon>
        <taxon>Piroplasmida</taxon>
        <taxon>Babesiidae</taxon>
        <taxon>Babesia</taxon>
    </lineage>
</organism>
<protein>
    <submittedName>
        <fullName evidence="6">ATP-dependent RNA helicase like protein</fullName>
    </submittedName>
</protein>
<dbReference type="InterPro" id="IPR048333">
    <property type="entry name" value="HA2_WH"/>
</dbReference>
<dbReference type="Gene3D" id="1.20.120.1080">
    <property type="match status" value="1"/>
</dbReference>
<name>A0AAD8UV66_BABGI</name>
<evidence type="ECO:0000256" key="2">
    <source>
        <dbReference type="ARBA" id="ARBA00022801"/>
    </source>
</evidence>
<dbReference type="SMART" id="SM00847">
    <property type="entry name" value="HA2"/>
    <property type="match status" value="1"/>
</dbReference>
<evidence type="ECO:0000256" key="4">
    <source>
        <dbReference type="ARBA" id="ARBA00022840"/>
    </source>
</evidence>
<evidence type="ECO:0000313" key="6">
    <source>
        <dbReference type="EMBL" id="KAK1444164.1"/>
    </source>
</evidence>
<dbReference type="PANTHER" id="PTHR18934:SF99">
    <property type="entry name" value="ATP-DEPENDENT RNA HELICASE DHX37-RELATED"/>
    <property type="match status" value="1"/>
</dbReference>
<accession>A0AAD8UV66</accession>
<dbReference type="GO" id="GO:0016787">
    <property type="term" value="F:hydrolase activity"/>
    <property type="evidence" value="ECO:0007669"/>
    <property type="project" value="UniProtKB-KW"/>
</dbReference>
<dbReference type="GO" id="GO:0005524">
    <property type="term" value="F:ATP binding"/>
    <property type="evidence" value="ECO:0007669"/>
    <property type="project" value="UniProtKB-KW"/>
</dbReference>
<dbReference type="GO" id="GO:0003723">
    <property type="term" value="F:RNA binding"/>
    <property type="evidence" value="ECO:0007669"/>
    <property type="project" value="TreeGrafter"/>
</dbReference>
<dbReference type="GO" id="GO:0004386">
    <property type="term" value="F:helicase activity"/>
    <property type="evidence" value="ECO:0007669"/>
    <property type="project" value="UniProtKB-KW"/>
</dbReference>
<dbReference type="Pfam" id="PF07717">
    <property type="entry name" value="OB_NTP_bind"/>
    <property type="match status" value="1"/>
</dbReference>